<dbReference type="KEGG" id="rti:DC20_13825"/>
<dbReference type="CDD" id="cd08704">
    <property type="entry name" value="Met_tRNA_FMT_C"/>
    <property type="match status" value="1"/>
</dbReference>
<evidence type="ECO:0000313" key="8">
    <source>
        <dbReference type="EMBL" id="ALJ01457.1"/>
    </source>
</evidence>
<dbReference type="CDD" id="cd08646">
    <property type="entry name" value="FMT_core_Met-tRNA-FMT_N"/>
    <property type="match status" value="1"/>
</dbReference>
<feature type="binding site" evidence="5">
    <location>
        <begin position="113"/>
        <end position="116"/>
    </location>
    <ligand>
        <name>(6S)-5,6,7,8-tetrahydrofolate</name>
        <dbReference type="ChEBI" id="CHEBI:57453"/>
    </ligand>
</feature>
<proteinExistence type="inferred from homology"/>
<organism evidence="8 9">
    <name type="scientific">Rufibacter tibetensis</name>
    <dbReference type="NCBI Taxonomy" id="512763"/>
    <lineage>
        <taxon>Bacteria</taxon>
        <taxon>Pseudomonadati</taxon>
        <taxon>Bacteroidota</taxon>
        <taxon>Cytophagia</taxon>
        <taxon>Cytophagales</taxon>
        <taxon>Hymenobacteraceae</taxon>
        <taxon>Rufibacter</taxon>
    </lineage>
</organism>
<dbReference type="InterPro" id="IPR005793">
    <property type="entry name" value="Formyl_trans_C"/>
</dbReference>
<dbReference type="Proteomes" id="UP000061382">
    <property type="component" value="Chromosome"/>
</dbReference>
<evidence type="ECO:0000259" key="6">
    <source>
        <dbReference type="Pfam" id="PF00551"/>
    </source>
</evidence>
<dbReference type="GO" id="GO:0005829">
    <property type="term" value="C:cytosol"/>
    <property type="evidence" value="ECO:0007669"/>
    <property type="project" value="TreeGrafter"/>
</dbReference>
<dbReference type="PANTHER" id="PTHR11138:SF5">
    <property type="entry name" value="METHIONYL-TRNA FORMYLTRANSFERASE, MITOCHONDRIAL"/>
    <property type="match status" value="1"/>
</dbReference>
<dbReference type="PANTHER" id="PTHR11138">
    <property type="entry name" value="METHIONYL-TRNA FORMYLTRANSFERASE"/>
    <property type="match status" value="1"/>
</dbReference>
<dbReference type="Pfam" id="PF00551">
    <property type="entry name" value="Formyl_trans_N"/>
    <property type="match status" value="1"/>
</dbReference>
<dbReference type="Gene3D" id="3.40.50.12230">
    <property type="match status" value="1"/>
</dbReference>
<dbReference type="HAMAP" id="MF_00182">
    <property type="entry name" value="Formyl_trans"/>
    <property type="match status" value="1"/>
</dbReference>
<dbReference type="GO" id="GO:0004479">
    <property type="term" value="F:methionyl-tRNA formyltransferase activity"/>
    <property type="evidence" value="ECO:0007669"/>
    <property type="project" value="UniProtKB-UniRule"/>
</dbReference>
<protein>
    <recommendedName>
        <fullName evidence="2 5">Methionyl-tRNA formyltransferase</fullName>
        <ecNumber evidence="2 5">2.1.2.9</ecNumber>
    </recommendedName>
</protein>
<feature type="domain" description="Formyl transferase C-terminal" evidence="7">
    <location>
        <begin position="209"/>
        <end position="307"/>
    </location>
</feature>
<reference evidence="8 9" key="1">
    <citation type="submission" date="2015-08" db="EMBL/GenBank/DDBJ databases">
        <title>Complete genome sequence of Rufibacter tibetensis strain 1351t, a radiation-resistant bacterium from tibet plateau.</title>
        <authorList>
            <person name="Dai J."/>
        </authorList>
    </citation>
    <scope>NUCLEOTIDE SEQUENCE [LARGE SCALE GENOMIC DNA]</scope>
    <source>
        <strain evidence="8 9">1351</strain>
    </source>
</reference>
<feature type="domain" description="Formyl transferase N-terminal" evidence="6">
    <location>
        <begin position="7"/>
        <end position="183"/>
    </location>
</feature>
<dbReference type="PATRIC" id="fig|512763.3.peg.3037"/>
<evidence type="ECO:0000259" key="7">
    <source>
        <dbReference type="Pfam" id="PF02911"/>
    </source>
</evidence>
<dbReference type="InterPro" id="IPR044135">
    <property type="entry name" value="Met-tRNA-FMT_C"/>
</dbReference>
<dbReference type="Pfam" id="PF02911">
    <property type="entry name" value="Formyl_trans_C"/>
    <property type="match status" value="1"/>
</dbReference>
<dbReference type="NCBIfam" id="TIGR00460">
    <property type="entry name" value="fmt"/>
    <property type="match status" value="1"/>
</dbReference>
<dbReference type="SUPFAM" id="SSF50486">
    <property type="entry name" value="FMT C-terminal domain-like"/>
    <property type="match status" value="1"/>
</dbReference>
<dbReference type="EC" id="2.1.2.9" evidence="2 5"/>
<comment type="function">
    <text evidence="5">Attaches a formyl group to the free amino group of methionyl-tRNA(fMet). The formyl group appears to play a dual role in the initiator identity of N-formylmethionyl-tRNA by promoting its recognition by IF2 and preventing the misappropriation of this tRNA by the elongation apparatus.</text>
</comment>
<dbReference type="InterPro" id="IPR005794">
    <property type="entry name" value="Fmt"/>
</dbReference>
<dbReference type="AlphaFoldDB" id="A0A0N7HX99"/>
<dbReference type="InterPro" id="IPR002376">
    <property type="entry name" value="Formyl_transf_N"/>
</dbReference>
<dbReference type="EMBL" id="CP012643">
    <property type="protein sequence ID" value="ALJ01457.1"/>
    <property type="molecule type" value="Genomic_DNA"/>
</dbReference>
<evidence type="ECO:0000256" key="1">
    <source>
        <dbReference type="ARBA" id="ARBA00010699"/>
    </source>
</evidence>
<keyword evidence="9" id="KW-1185">Reference proteome</keyword>
<dbReference type="SUPFAM" id="SSF53328">
    <property type="entry name" value="Formyltransferase"/>
    <property type="match status" value="1"/>
</dbReference>
<dbReference type="RefSeq" id="WP_062545962.1">
    <property type="nucleotide sequence ID" value="NZ_CP012643.1"/>
</dbReference>
<keyword evidence="3 5" id="KW-0808">Transferase</keyword>
<evidence type="ECO:0000256" key="2">
    <source>
        <dbReference type="ARBA" id="ARBA00012261"/>
    </source>
</evidence>
<evidence type="ECO:0000313" key="9">
    <source>
        <dbReference type="Proteomes" id="UP000061382"/>
    </source>
</evidence>
<evidence type="ECO:0000256" key="5">
    <source>
        <dbReference type="HAMAP-Rule" id="MF_00182"/>
    </source>
</evidence>
<dbReference type="InterPro" id="IPR011034">
    <property type="entry name" value="Formyl_transferase-like_C_sf"/>
</dbReference>
<evidence type="ECO:0000256" key="4">
    <source>
        <dbReference type="ARBA" id="ARBA00022917"/>
    </source>
</evidence>
<dbReference type="InterPro" id="IPR041711">
    <property type="entry name" value="Met-tRNA-FMT_N"/>
</dbReference>
<dbReference type="OrthoDB" id="9802815at2"/>
<sequence length="313" mass="35197">MRKEDLRIIFMGTPDFAVPALQALVENNWNVVAVITAPDKPAGRGLKLVHSPVKELALQHNLPILQPTNLKDPAFQEELRSYRASLQVIVAFRMLPEAVWNMPELGSLNIHASLLPHYRGAAPINWALINGDQETGVTSFFLQHEIDTGDIILQKKVAIAPEDNFGTLYEKLKHAGADLLLETVEAIVEERTQPYPQPQPDEPLRMAPKIFKQTCQINWEIPAQQVHNFVRGLSPYPAAWTVLEEKQFKIFSGQVLENAPKTQPGSYTTDGKSFLHIQCGDGTGYAVEELQMEGKKRMKIQDFLRGFTFQHAI</sequence>
<keyword evidence="4 5" id="KW-0648">Protein biosynthesis</keyword>
<name>A0A0N7HX99_9BACT</name>
<evidence type="ECO:0000256" key="3">
    <source>
        <dbReference type="ARBA" id="ARBA00022679"/>
    </source>
</evidence>
<accession>A0A0N7HX99</accession>
<dbReference type="InterPro" id="IPR036477">
    <property type="entry name" value="Formyl_transf_N_sf"/>
</dbReference>
<comment type="catalytic activity">
    <reaction evidence="5">
        <text>L-methionyl-tRNA(fMet) + (6R)-10-formyltetrahydrofolate = N-formyl-L-methionyl-tRNA(fMet) + (6S)-5,6,7,8-tetrahydrofolate + H(+)</text>
        <dbReference type="Rhea" id="RHEA:24380"/>
        <dbReference type="Rhea" id="RHEA-COMP:9952"/>
        <dbReference type="Rhea" id="RHEA-COMP:9953"/>
        <dbReference type="ChEBI" id="CHEBI:15378"/>
        <dbReference type="ChEBI" id="CHEBI:57453"/>
        <dbReference type="ChEBI" id="CHEBI:78530"/>
        <dbReference type="ChEBI" id="CHEBI:78844"/>
        <dbReference type="ChEBI" id="CHEBI:195366"/>
        <dbReference type="EC" id="2.1.2.9"/>
    </reaction>
</comment>
<gene>
    <name evidence="5" type="primary">fmt</name>
    <name evidence="8" type="ORF">DC20_13825</name>
</gene>
<comment type="similarity">
    <text evidence="1 5">Belongs to the Fmt family.</text>
</comment>
<dbReference type="STRING" id="512763.DC20_13825"/>